<sequence length="144" mass="16312">MTTMGFTKQKIAAKNCSSEEIVYMAKLVEQVEQYMELVAKRMVVEEFIVEGKNLSVDYKNPLISGRRNGTRDRSWFANFITLNCAFSPIATRECFSKVRQFHNRTSVLLSVNCSAADKGSNTAFNDLHSVASRVSRDRRSSSRV</sequence>
<protein>
    <submittedName>
        <fullName evidence="1">Uncharacterized protein</fullName>
    </submittedName>
</protein>
<evidence type="ECO:0000313" key="2">
    <source>
        <dbReference type="Proteomes" id="UP000257109"/>
    </source>
</evidence>
<proteinExistence type="predicted"/>
<comment type="caution">
    <text evidence="1">The sequence shown here is derived from an EMBL/GenBank/DDBJ whole genome shotgun (WGS) entry which is preliminary data.</text>
</comment>
<dbReference type="AlphaFoldDB" id="A0A371FJE9"/>
<organism evidence="1 2">
    <name type="scientific">Mucuna pruriens</name>
    <name type="common">Velvet bean</name>
    <name type="synonym">Dolichos pruriens</name>
    <dbReference type="NCBI Taxonomy" id="157652"/>
    <lineage>
        <taxon>Eukaryota</taxon>
        <taxon>Viridiplantae</taxon>
        <taxon>Streptophyta</taxon>
        <taxon>Embryophyta</taxon>
        <taxon>Tracheophyta</taxon>
        <taxon>Spermatophyta</taxon>
        <taxon>Magnoliopsida</taxon>
        <taxon>eudicotyledons</taxon>
        <taxon>Gunneridae</taxon>
        <taxon>Pentapetalae</taxon>
        <taxon>rosids</taxon>
        <taxon>fabids</taxon>
        <taxon>Fabales</taxon>
        <taxon>Fabaceae</taxon>
        <taxon>Papilionoideae</taxon>
        <taxon>50 kb inversion clade</taxon>
        <taxon>NPAAA clade</taxon>
        <taxon>indigoferoid/millettioid clade</taxon>
        <taxon>Phaseoleae</taxon>
        <taxon>Mucuna</taxon>
    </lineage>
</organism>
<feature type="non-terminal residue" evidence="1">
    <location>
        <position position="1"/>
    </location>
</feature>
<evidence type="ECO:0000313" key="1">
    <source>
        <dbReference type="EMBL" id="RDX78439.1"/>
    </source>
</evidence>
<dbReference type="Proteomes" id="UP000257109">
    <property type="component" value="Unassembled WGS sequence"/>
</dbReference>
<accession>A0A371FJE9</accession>
<reference evidence="1" key="1">
    <citation type="submission" date="2018-05" db="EMBL/GenBank/DDBJ databases">
        <title>Draft genome of Mucuna pruriens seed.</title>
        <authorList>
            <person name="Nnadi N.E."/>
            <person name="Vos R."/>
            <person name="Hasami M.H."/>
            <person name="Devisetty U.K."/>
            <person name="Aguiy J.C."/>
        </authorList>
    </citation>
    <scope>NUCLEOTIDE SEQUENCE [LARGE SCALE GENOMIC DNA]</scope>
    <source>
        <strain evidence="1">JCA_2017</strain>
    </source>
</reference>
<gene>
    <name evidence="1" type="ORF">CR513_41289</name>
</gene>
<dbReference type="EMBL" id="QJKJ01008869">
    <property type="protein sequence ID" value="RDX78439.1"/>
    <property type="molecule type" value="Genomic_DNA"/>
</dbReference>
<keyword evidence="2" id="KW-1185">Reference proteome</keyword>
<name>A0A371FJE9_MUCPR</name>